<keyword evidence="2" id="KW-1185">Reference proteome</keyword>
<accession>A0ACC1DJW2</accession>
<protein>
    <submittedName>
        <fullName evidence="1">Uncharacterized protein</fullName>
    </submittedName>
</protein>
<sequence>MKTYLIILVFNIVLKDTKQNEESMATLGVHDRVAILKWQIAEEMNRKLDSHGMISPIIEKDQFFDNYEYVDMRNKPITPIMSNDERKKHDKFKLKEIKTTTARDIIVVPKNPLRQHKNPRRKKLKNPKSDMSEVFYRRQFEAEDESVVEWAFCQDLIAPFVQGFKTDITTPKVMSVRDSNVLRLIQLLSINATEYTKEDIYSVLYQISNVQIRLFQWDTAALRMLFRTICPGHNGTHPHTLRDVQIGLKDLFHTWHLDIENVANLLKQTRLFRPPCMRAYPYGGSTKTSRATRYTKPGRENKCQGKGCGYK</sequence>
<gene>
    <name evidence="1" type="ORF">K1T71_000687</name>
</gene>
<evidence type="ECO:0000313" key="1">
    <source>
        <dbReference type="EMBL" id="KAJ0184264.1"/>
    </source>
</evidence>
<dbReference type="EMBL" id="CM034387">
    <property type="protein sequence ID" value="KAJ0184264.1"/>
    <property type="molecule type" value="Genomic_DNA"/>
</dbReference>
<reference evidence="1 2" key="1">
    <citation type="journal article" date="2021" name="Front. Genet.">
        <title>Chromosome-Level Genome Assembly Reveals Significant Gene Expansion in the Toll and IMD Signaling Pathways of Dendrolimus kikuchii.</title>
        <authorList>
            <person name="Zhou J."/>
            <person name="Wu P."/>
            <person name="Xiong Z."/>
            <person name="Liu N."/>
            <person name="Zhao N."/>
            <person name="Ji M."/>
            <person name="Qiu Y."/>
            <person name="Yang B."/>
        </authorList>
    </citation>
    <scope>NUCLEOTIDE SEQUENCE [LARGE SCALE GENOMIC DNA]</scope>
    <source>
        <strain evidence="1">Ann1</strain>
    </source>
</reference>
<proteinExistence type="predicted"/>
<name>A0ACC1DJW2_9NEOP</name>
<evidence type="ECO:0000313" key="2">
    <source>
        <dbReference type="Proteomes" id="UP000824533"/>
    </source>
</evidence>
<organism evidence="1 2">
    <name type="scientific">Dendrolimus kikuchii</name>
    <dbReference type="NCBI Taxonomy" id="765133"/>
    <lineage>
        <taxon>Eukaryota</taxon>
        <taxon>Metazoa</taxon>
        <taxon>Ecdysozoa</taxon>
        <taxon>Arthropoda</taxon>
        <taxon>Hexapoda</taxon>
        <taxon>Insecta</taxon>
        <taxon>Pterygota</taxon>
        <taxon>Neoptera</taxon>
        <taxon>Endopterygota</taxon>
        <taxon>Lepidoptera</taxon>
        <taxon>Glossata</taxon>
        <taxon>Ditrysia</taxon>
        <taxon>Bombycoidea</taxon>
        <taxon>Lasiocampidae</taxon>
        <taxon>Dendrolimus</taxon>
    </lineage>
</organism>
<dbReference type="Proteomes" id="UP000824533">
    <property type="component" value="Linkage Group LG01"/>
</dbReference>
<comment type="caution">
    <text evidence="1">The sequence shown here is derived from an EMBL/GenBank/DDBJ whole genome shotgun (WGS) entry which is preliminary data.</text>
</comment>